<name>A0A238J005_9RHOB</name>
<protein>
    <recommendedName>
        <fullName evidence="1">Lipid/polyisoprenoid-binding YceI-like domain-containing protein</fullName>
    </recommendedName>
</protein>
<dbReference type="Gene3D" id="2.40.128.110">
    <property type="entry name" value="Lipid/polyisoprenoid-binding, YceI-like"/>
    <property type="match status" value="1"/>
</dbReference>
<dbReference type="EMBL" id="FXXQ01000004">
    <property type="protein sequence ID" value="SMX23495.1"/>
    <property type="molecule type" value="Genomic_DNA"/>
</dbReference>
<evidence type="ECO:0000313" key="3">
    <source>
        <dbReference type="Proteomes" id="UP000201838"/>
    </source>
</evidence>
<dbReference type="AlphaFoldDB" id="A0A238J005"/>
<evidence type="ECO:0000259" key="1">
    <source>
        <dbReference type="SMART" id="SM00867"/>
    </source>
</evidence>
<gene>
    <name evidence="2" type="ORF">BOA8489_01604</name>
</gene>
<feature type="domain" description="Lipid/polyisoprenoid-binding YceI-like" evidence="1">
    <location>
        <begin position="24"/>
        <end position="189"/>
    </location>
</feature>
<evidence type="ECO:0000313" key="2">
    <source>
        <dbReference type="EMBL" id="SMX23495.1"/>
    </source>
</evidence>
<accession>A0A238J005</accession>
<dbReference type="SMART" id="SM00867">
    <property type="entry name" value="YceI"/>
    <property type="match status" value="1"/>
</dbReference>
<dbReference type="Pfam" id="PF04264">
    <property type="entry name" value="YceI"/>
    <property type="match status" value="1"/>
</dbReference>
<keyword evidence="3" id="KW-1185">Reference proteome</keyword>
<dbReference type="OrthoDB" id="9811006at2"/>
<dbReference type="SUPFAM" id="SSF101874">
    <property type="entry name" value="YceI-like"/>
    <property type="match status" value="1"/>
</dbReference>
<dbReference type="InterPro" id="IPR036761">
    <property type="entry name" value="TTHA0802/YceI-like_sf"/>
</dbReference>
<dbReference type="RefSeq" id="WP_093973474.1">
    <property type="nucleotide sequence ID" value="NZ_FXXQ01000004.1"/>
</dbReference>
<dbReference type="Proteomes" id="UP000201838">
    <property type="component" value="Unassembled WGS sequence"/>
</dbReference>
<dbReference type="PANTHER" id="PTHR34406">
    <property type="entry name" value="PROTEIN YCEI"/>
    <property type="match status" value="1"/>
</dbReference>
<proteinExistence type="predicted"/>
<dbReference type="PANTHER" id="PTHR34406:SF1">
    <property type="entry name" value="PROTEIN YCEI"/>
    <property type="match status" value="1"/>
</dbReference>
<dbReference type="InterPro" id="IPR007372">
    <property type="entry name" value="Lipid/polyisoprenoid-bd_YceI"/>
</dbReference>
<organism evidence="2 3">
    <name type="scientific">Boseongicola aestuarii</name>
    <dbReference type="NCBI Taxonomy" id="1470561"/>
    <lineage>
        <taxon>Bacteria</taxon>
        <taxon>Pseudomonadati</taxon>
        <taxon>Pseudomonadota</taxon>
        <taxon>Alphaproteobacteria</taxon>
        <taxon>Rhodobacterales</taxon>
        <taxon>Paracoccaceae</taxon>
        <taxon>Boseongicola</taxon>
    </lineage>
</organism>
<reference evidence="2 3" key="1">
    <citation type="submission" date="2017-05" db="EMBL/GenBank/DDBJ databases">
        <authorList>
            <person name="Song R."/>
            <person name="Chenine A.L."/>
            <person name="Ruprecht R.M."/>
        </authorList>
    </citation>
    <scope>NUCLEOTIDE SEQUENCE [LARGE SCALE GENOMIC DNA]</scope>
    <source>
        <strain evidence="2 3">CECT 8489</strain>
    </source>
</reference>
<sequence>MRIILASLCVWLTAAVCGWAMPLTYALNESESRVGFEVPFGPDQITGTMPVRSADIALDFERPANSRISVVLDVGNAQANFPFATQALRGPRVLDASQFPDISFVSNTIEVRADAPSQALLTGDITIRGVTRPITLDAELFRPAGRALGEREQLFVRLEGAVSRAAFGASGWDDLVGDEVSLNLMLRIDLVE</sequence>